<dbReference type="OrthoDB" id="1272at2759"/>
<accession>C1MGH7</accession>
<dbReference type="KEGG" id="mpp:MICPUCDRAFT_49817"/>
<dbReference type="PANTHER" id="PTHR31661:SF1">
    <property type="entry name" value="CDAN1-INTERACTING NUCLEASE 1"/>
    <property type="match status" value="1"/>
</dbReference>
<reference evidence="6 7" key="1">
    <citation type="journal article" date="2009" name="Science">
        <title>Green evolution and dynamic adaptations revealed by genomes of the marine picoeukaryotes Micromonas.</title>
        <authorList>
            <person name="Worden A.Z."/>
            <person name="Lee J.H."/>
            <person name="Mock T."/>
            <person name="Rouze P."/>
            <person name="Simmons M.P."/>
            <person name="Aerts A.L."/>
            <person name="Allen A.E."/>
            <person name="Cuvelier M.L."/>
            <person name="Derelle E."/>
            <person name="Everett M.V."/>
            <person name="Foulon E."/>
            <person name="Grimwood J."/>
            <person name="Gundlach H."/>
            <person name="Henrissat B."/>
            <person name="Napoli C."/>
            <person name="McDonald S.M."/>
            <person name="Parker M.S."/>
            <person name="Rombauts S."/>
            <person name="Salamov A."/>
            <person name="Von Dassow P."/>
            <person name="Badger J.H."/>
            <person name="Coutinho P.M."/>
            <person name="Demir E."/>
            <person name="Dubchak I."/>
            <person name="Gentemann C."/>
            <person name="Eikrem W."/>
            <person name="Gready J.E."/>
            <person name="John U."/>
            <person name="Lanier W."/>
            <person name="Lindquist E.A."/>
            <person name="Lucas S."/>
            <person name="Mayer K.F."/>
            <person name="Moreau H."/>
            <person name="Not F."/>
            <person name="Otillar R."/>
            <person name="Panaud O."/>
            <person name="Pangilinan J."/>
            <person name="Paulsen I."/>
            <person name="Piegu B."/>
            <person name="Poliakov A."/>
            <person name="Robbens S."/>
            <person name="Schmutz J."/>
            <person name="Toulza E."/>
            <person name="Wyss T."/>
            <person name="Zelensky A."/>
            <person name="Zhou K."/>
            <person name="Armbrust E.V."/>
            <person name="Bhattacharya D."/>
            <person name="Goodenough U.W."/>
            <person name="Van de Peer Y."/>
            <person name="Grigoriev I.V."/>
        </authorList>
    </citation>
    <scope>NUCLEOTIDE SEQUENCE [LARGE SCALE GENOMIC DNA]</scope>
    <source>
        <strain evidence="6 7">CCMP1545</strain>
    </source>
</reference>
<evidence type="ECO:0000256" key="2">
    <source>
        <dbReference type="ARBA" id="ARBA00004496"/>
    </source>
</evidence>
<evidence type="ECO:0000256" key="1">
    <source>
        <dbReference type="ARBA" id="ARBA00004123"/>
    </source>
</evidence>
<keyword evidence="7" id="KW-1185">Reference proteome</keyword>
<evidence type="ECO:0000256" key="4">
    <source>
        <dbReference type="ARBA" id="ARBA00023242"/>
    </source>
</evidence>
<evidence type="ECO:0000256" key="3">
    <source>
        <dbReference type="ARBA" id="ARBA00022490"/>
    </source>
</evidence>
<keyword evidence="3" id="KW-0963">Cytoplasm</keyword>
<evidence type="ECO:0000256" key="5">
    <source>
        <dbReference type="ARBA" id="ARBA00023480"/>
    </source>
</evidence>
<dbReference type="InterPro" id="IPR029404">
    <property type="entry name" value="CDIN1"/>
</dbReference>
<dbReference type="Pfam" id="PF14811">
    <property type="entry name" value="TPD"/>
    <property type="match status" value="1"/>
</dbReference>
<dbReference type="eggNOG" id="ENOG502R9SY">
    <property type="taxonomic scope" value="Eukaryota"/>
</dbReference>
<dbReference type="RefSeq" id="XP_003054777.1">
    <property type="nucleotide sequence ID" value="XM_003054731.1"/>
</dbReference>
<dbReference type="OMA" id="CYWNRFG"/>
<dbReference type="AlphaFoldDB" id="C1MGH7"/>
<comment type="subcellular location">
    <subcellularLocation>
        <location evidence="2">Cytoplasm</location>
    </subcellularLocation>
    <subcellularLocation>
        <location evidence="1">Nucleus</location>
    </subcellularLocation>
</comment>
<protein>
    <recommendedName>
        <fullName evidence="5">CDAN1-interacting nuclease 1</fullName>
    </recommendedName>
</protein>
<name>C1MGH7_MICPC</name>
<keyword evidence="4" id="KW-0539">Nucleus</keyword>
<organism evidence="7">
    <name type="scientific">Micromonas pusilla (strain CCMP1545)</name>
    <name type="common">Picoplanktonic green alga</name>
    <dbReference type="NCBI Taxonomy" id="564608"/>
    <lineage>
        <taxon>Eukaryota</taxon>
        <taxon>Viridiplantae</taxon>
        <taxon>Chlorophyta</taxon>
        <taxon>Mamiellophyceae</taxon>
        <taxon>Mamiellales</taxon>
        <taxon>Mamiellaceae</taxon>
        <taxon>Micromonas</taxon>
    </lineage>
</organism>
<dbReference type="STRING" id="564608.C1MGH7"/>
<dbReference type="GO" id="GO:0005737">
    <property type="term" value="C:cytoplasm"/>
    <property type="evidence" value="ECO:0007669"/>
    <property type="project" value="UniProtKB-SubCell"/>
</dbReference>
<gene>
    <name evidence="6" type="ORF">MICPUCDRAFT_49817</name>
</gene>
<dbReference type="PANTHER" id="PTHR31661">
    <property type="entry name" value="SIMILAR TO CDNA SEQUENCE BC052040"/>
    <property type="match status" value="1"/>
</dbReference>
<proteinExistence type="predicted"/>
<evidence type="ECO:0000313" key="7">
    <source>
        <dbReference type="Proteomes" id="UP000001876"/>
    </source>
</evidence>
<dbReference type="EMBL" id="GG663735">
    <property type="protein sequence ID" value="EEH60029.1"/>
    <property type="molecule type" value="Genomic_DNA"/>
</dbReference>
<dbReference type="GeneID" id="9680194"/>
<evidence type="ECO:0000313" key="6">
    <source>
        <dbReference type="EMBL" id="EEH60029.1"/>
    </source>
</evidence>
<dbReference type="GO" id="GO:0005634">
    <property type="term" value="C:nucleus"/>
    <property type="evidence" value="ECO:0007669"/>
    <property type="project" value="UniProtKB-SubCell"/>
</dbReference>
<sequence length="291" mass="31957">MKLAEYEEIRAHITSLPSDVFPDADALRAKHPSASLDALVSIYSQESSRRVRGAHGKHLRAIGSHAARYVAGEDVFRIAADIDFPPCQLVRLLLEHLLGLGHKAVGPCLRDPFGKIPSSPPPESPAARGVPGVPGVPGSAICDRLKVDVERCVAWDHVASPAVDVMRHAAGREYEILLERRLEELRVPFVTEDALRAEGHAKTPDVKLTLPIAVNGRIVNWIDSKASFLDPIVHVERGVDQFQGYVNRFGPGMVIYWLGVIDELAEESDGDVFIVDDFPGDMEITKLKLME</sequence>
<dbReference type="Proteomes" id="UP000001876">
    <property type="component" value="Unassembled WGS sequence"/>
</dbReference>